<feature type="domain" description="TRAP C4-dicarboxylate transport system permease DctM subunit" evidence="8">
    <location>
        <begin position="11"/>
        <end position="436"/>
    </location>
</feature>
<keyword evidence="5 7" id="KW-1133">Transmembrane helix</keyword>
<evidence type="ECO:0000256" key="1">
    <source>
        <dbReference type="ARBA" id="ARBA00004429"/>
    </source>
</evidence>
<evidence type="ECO:0000256" key="3">
    <source>
        <dbReference type="ARBA" id="ARBA00022519"/>
    </source>
</evidence>
<evidence type="ECO:0000313" key="9">
    <source>
        <dbReference type="EMBL" id="MBR0597459.1"/>
    </source>
</evidence>
<proteinExistence type="predicted"/>
<reference evidence="9" key="1">
    <citation type="submission" date="2021-04" db="EMBL/GenBank/DDBJ databases">
        <title>Sinoanaerobacter chloroacetimidivorans sp. nov., an obligate anaerobic bacterium isolated from anaerobic sludge.</title>
        <authorList>
            <person name="Bao Y."/>
        </authorList>
    </citation>
    <scope>NUCLEOTIDE SEQUENCE</scope>
    <source>
        <strain evidence="9">BAD-6</strain>
    </source>
</reference>
<feature type="transmembrane region" description="Helical" evidence="7">
    <location>
        <begin position="286"/>
        <end position="307"/>
    </location>
</feature>
<evidence type="ECO:0000259" key="8">
    <source>
        <dbReference type="Pfam" id="PF06808"/>
    </source>
</evidence>
<keyword evidence="2" id="KW-1003">Cell membrane</keyword>
<gene>
    <name evidence="9" type="ORF">KCX82_06225</name>
</gene>
<feature type="transmembrane region" description="Helical" evidence="7">
    <location>
        <begin position="261"/>
        <end position="279"/>
    </location>
</feature>
<feature type="transmembrane region" description="Helical" evidence="7">
    <location>
        <begin position="354"/>
        <end position="371"/>
    </location>
</feature>
<dbReference type="AlphaFoldDB" id="A0A8J8B0S2"/>
<dbReference type="Proteomes" id="UP000675664">
    <property type="component" value="Unassembled WGS sequence"/>
</dbReference>
<dbReference type="PANTHER" id="PTHR33362">
    <property type="entry name" value="SIALIC ACID TRAP TRANSPORTER PERMEASE PROTEIN SIAT-RELATED"/>
    <property type="match status" value="1"/>
</dbReference>
<dbReference type="PANTHER" id="PTHR33362:SF5">
    <property type="entry name" value="C4-DICARBOXYLATE TRAP TRANSPORTER LARGE PERMEASE PROTEIN DCTM"/>
    <property type="match status" value="1"/>
</dbReference>
<feature type="transmembrane region" description="Helical" evidence="7">
    <location>
        <begin position="60"/>
        <end position="81"/>
    </location>
</feature>
<evidence type="ECO:0000313" key="10">
    <source>
        <dbReference type="Proteomes" id="UP000675664"/>
    </source>
</evidence>
<keyword evidence="10" id="KW-1185">Reference proteome</keyword>
<name>A0A8J8B0S2_9FIRM</name>
<feature type="transmembrane region" description="Helical" evidence="7">
    <location>
        <begin position="377"/>
        <end position="399"/>
    </location>
</feature>
<dbReference type="GO" id="GO:0022857">
    <property type="term" value="F:transmembrane transporter activity"/>
    <property type="evidence" value="ECO:0007669"/>
    <property type="project" value="TreeGrafter"/>
</dbReference>
<dbReference type="InterPro" id="IPR010656">
    <property type="entry name" value="DctM"/>
</dbReference>
<dbReference type="GO" id="GO:0005886">
    <property type="term" value="C:plasma membrane"/>
    <property type="evidence" value="ECO:0007669"/>
    <property type="project" value="UniProtKB-SubCell"/>
</dbReference>
<reference evidence="9" key="2">
    <citation type="submission" date="2021-04" db="EMBL/GenBank/DDBJ databases">
        <authorList>
            <person name="Liu J."/>
        </authorList>
    </citation>
    <scope>NUCLEOTIDE SEQUENCE</scope>
    <source>
        <strain evidence="9">BAD-6</strain>
    </source>
</reference>
<feature type="transmembrane region" description="Helical" evidence="7">
    <location>
        <begin position="327"/>
        <end position="347"/>
    </location>
</feature>
<comment type="subcellular location">
    <subcellularLocation>
        <location evidence="1">Cell inner membrane</location>
        <topology evidence="1">Multi-pass membrane protein</topology>
    </subcellularLocation>
</comment>
<keyword evidence="4 7" id="KW-0812">Transmembrane</keyword>
<dbReference type="EMBL" id="JAGSND010000003">
    <property type="protein sequence ID" value="MBR0597459.1"/>
    <property type="molecule type" value="Genomic_DNA"/>
</dbReference>
<evidence type="ECO:0000256" key="7">
    <source>
        <dbReference type="SAM" id="Phobius"/>
    </source>
</evidence>
<accession>A0A8J8B0S2</accession>
<dbReference type="NCBIfam" id="TIGR00786">
    <property type="entry name" value="dctM"/>
    <property type="match status" value="1"/>
</dbReference>
<evidence type="ECO:0000256" key="4">
    <source>
        <dbReference type="ARBA" id="ARBA00022692"/>
    </source>
</evidence>
<keyword evidence="3" id="KW-0997">Cell inner membrane</keyword>
<feature type="transmembrane region" description="Helical" evidence="7">
    <location>
        <begin position="178"/>
        <end position="202"/>
    </location>
</feature>
<feature type="transmembrane region" description="Helical" evidence="7">
    <location>
        <begin position="237"/>
        <end position="255"/>
    </location>
</feature>
<dbReference type="PIRSF" id="PIRSF006066">
    <property type="entry name" value="HI0050"/>
    <property type="match status" value="1"/>
</dbReference>
<keyword evidence="6 7" id="KW-0472">Membrane</keyword>
<dbReference type="Pfam" id="PF06808">
    <property type="entry name" value="DctM"/>
    <property type="match status" value="1"/>
</dbReference>
<sequence>MSMITVAVISVICLFTLILFGVHIGFSLSLMSFIGIWLMTEKIQIALSILATTSFEAIRDYTFAVIPLFVLMGCFMSQSGVAKDLFDAMNYFIKKLPGGLGIATVVSNAVFAAVTGVSVASAAVFARICLPEMSRHRYKPGFALGAVGGSSVLGMLIPPSLLMIVYGMLSETSIGKLFLAGIVPGLILAGIYCVGIIGMSIAKPELTGRAKNAGGKVISASVEEEATQNFLMVSLRALPIFIIVILVLGGIWGGFFTPTEASAVGAFATLILSVARGMRPKGLKKVLLETAGTTSSILFLLISAQMYSRMLTMSGATVALANMVQNSSLGAGIVLFMICFVLILLGCVLDSTSILLITVPLILPIAAAFGWNLIWLGIVMIIVIEMGLLTPPFGMVVFAMKATIGEGVEVEDIFKGVIPFLLMMAMAVVIIIAFPSLTTWLPSLQ</sequence>
<feature type="transmembrane region" description="Helical" evidence="7">
    <location>
        <begin position="420"/>
        <end position="441"/>
    </location>
</feature>
<protein>
    <submittedName>
        <fullName evidence="9">TRAP transporter large permease</fullName>
    </submittedName>
</protein>
<dbReference type="RefSeq" id="WP_227017590.1">
    <property type="nucleotide sequence ID" value="NZ_JAGSND010000003.1"/>
</dbReference>
<feature type="transmembrane region" description="Helical" evidence="7">
    <location>
        <begin position="6"/>
        <end position="39"/>
    </location>
</feature>
<evidence type="ECO:0000256" key="5">
    <source>
        <dbReference type="ARBA" id="ARBA00022989"/>
    </source>
</evidence>
<comment type="caution">
    <text evidence="9">The sequence shown here is derived from an EMBL/GenBank/DDBJ whole genome shotgun (WGS) entry which is preliminary data.</text>
</comment>
<feature type="transmembrane region" description="Helical" evidence="7">
    <location>
        <begin position="142"/>
        <end position="166"/>
    </location>
</feature>
<dbReference type="InterPro" id="IPR004681">
    <property type="entry name" value="TRAP_DctM"/>
</dbReference>
<evidence type="ECO:0000256" key="2">
    <source>
        <dbReference type="ARBA" id="ARBA00022475"/>
    </source>
</evidence>
<evidence type="ECO:0000256" key="6">
    <source>
        <dbReference type="ARBA" id="ARBA00023136"/>
    </source>
</evidence>
<feature type="transmembrane region" description="Helical" evidence="7">
    <location>
        <begin position="101"/>
        <end position="130"/>
    </location>
</feature>
<organism evidence="9 10">
    <name type="scientific">Sinanaerobacter chloroacetimidivorans</name>
    <dbReference type="NCBI Taxonomy" id="2818044"/>
    <lineage>
        <taxon>Bacteria</taxon>
        <taxon>Bacillati</taxon>
        <taxon>Bacillota</taxon>
        <taxon>Clostridia</taxon>
        <taxon>Peptostreptococcales</taxon>
        <taxon>Anaerovoracaceae</taxon>
        <taxon>Sinanaerobacter</taxon>
    </lineage>
</organism>